<dbReference type="EMBL" id="DF196780">
    <property type="protein sequence ID" value="GAC75181.1"/>
    <property type="molecule type" value="Genomic_DNA"/>
</dbReference>
<dbReference type="PANTHER" id="PTHR48037:SF1">
    <property type="entry name" value="RRM DOMAIN-CONTAINING PROTEIN"/>
    <property type="match status" value="1"/>
</dbReference>
<evidence type="ECO:0000256" key="1">
    <source>
        <dbReference type="PROSITE-ProRule" id="PRU00176"/>
    </source>
</evidence>
<name>M9LQY9_PSEA3</name>
<evidence type="ECO:0000256" key="2">
    <source>
        <dbReference type="SAM" id="MobiDB-lite"/>
    </source>
</evidence>
<dbReference type="SMART" id="SM00360">
    <property type="entry name" value="RRM"/>
    <property type="match status" value="1"/>
</dbReference>
<dbReference type="InterPro" id="IPR000504">
    <property type="entry name" value="RRM_dom"/>
</dbReference>
<accession>M9LQY9</accession>
<feature type="region of interest" description="Disordered" evidence="2">
    <location>
        <begin position="106"/>
        <end position="128"/>
    </location>
</feature>
<proteinExistence type="predicted"/>
<gene>
    <name evidence="4" type="ORF">PANT_14d00077</name>
</gene>
<reference evidence="5" key="1">
    <citation type="journal article" date="2013" name="Genome Announc.">
        <title>Genome sequence of the basidiomycetous yeast Pseudozyma antarctica T-34, a producer of the glycolipid biosurfactants mannosylerythritol lipids.</title>
        <authorList>
            <person name="Morita T."/>
            <person name="Koike H."/>
            <person name="Koyama Y."/>
            <person name="Hagiwara H."/>
            <person name="Ito E."/>
            <person name="Fukuoka T."/>
            <person name="Imura T."/>
            <person name="Machida M."/>
            <person name="Kitamoto D."/>
        </authorList>
    </citation>
    <scope>NUCLEOTIDE SEQUENCE [LARGE SCALE GENOMIC DNA]</scope>
    <source>
        <strain evidence="5">T-34</strain>
    </source>
</reference>
<dbReference type="Proteomes" id="UP000011976">
    <property type="component" value="Unassembled WGS sequence"/>
</dbReference>
<feature type="domain" description="RRM" evidence="3">
    <location>
        <begin position="7"/>
        <end position="89"/>
    </location>
</feature>
<organism evidence="4 5">
    <name type="scientific">Pseudozyma antarctica (strain T-34)</name>
    <name type="common">Yeast</name>
    <name type="synonym">Candida antarctica</name>
    <dbReference type="NCBI Taxonomy" id="1151754"/>
    <lineage>
        <taxon>Eukaryota</taxon>
        <taxon>Fungi</taxon>
        <taxon>Dikarya</taxon>
        <taxon>Basidiomycota</taxon>
        <taxon>Ustilaginomycotina</taxon>
        <taxon>Ustilaginomycetes</taxon>
        <taxon>Ustilaginales</taxon>
        <taxon>Ustilaginaceae</taxon>
        <taxon>Moesziomyces</taxon>
    </lineage>
</organism>
<dbReference type="OrthoDB" id="407442at2759"/>
<dbReference type="GO" id="GO:0003723">
    <property type="term" value="F:RNA binding"/>
    <property type="evidence" value="ECO:0007669"/>
    <property type="project" value="UniProtKB-UniRule"/>
</dbReference>
<dbReference type="STRING" id="1151754.M9LQY9"/>
<dbReference type="Gene3D" id="3.30.70.330">
    <property type="match status" value="1"/>
</dbReference>
<protein>
    <submittedName>
        <fullName evidence="4">Aldehyde dehydrogenase</fullName>
    </submittedName>
</protein>
<dbReference type="PROSITE" id="PS50102">
    <property type="entry name" value="RRM"/>
    <property type="match status" value="1"/>
</dbReference>
<dbReference type="PANTHER" id="PTHR48037">
    <property type="entry name" value="ATPASE E1"/>
    <property type="match status" value="1"/>
</dbReference>
<feature type="compositionally biased region" description="Acidic residues" evidence="2">
    <location>
        <begin position="116"/>
        <end position="128"/>
    </location>
</feature>
<dbReference type="InterPro" id="IPR035979">
    <property type="entry name" value="RBD_domain_sf"/>
</dbReference>
<dbReference type="AlphaFoldDB" id="M9LQY9"/>
<sequence length="128" mass="13746">MASTSSSTVYVGNLAAHLDESALAEAFAPFGDIVSVSLPTSAPAGSAQRRNKGFGFVTFSSPDDALDALDNMHLNALNGRTIHVKLADREQPKQASNRAVWTDEEWLKQYGGAESTEQETETKDEEAT</sequence>
<evidence type="ECO:0000313" key="4">
    <source>
        <dbReference type="EMBL" id="GAC75181.1"/>
    </source>
</evidence>
<dbReference type="InterPro" id="IPR012677">
    <property type="entry name" value="Nucleotide-bd_a/b_plait_sf"/>
</dbReference>
<evidence type="ECO:0000259" key="3">
    <source>
        <dbReference type="PROSITE" id="PS50102"/>
    </source>
</evidence>
<evidence type="ECO:0000313" key="5">
    <source>
        <dbReference type="Proteomes" id="UP000011976"/>
    </source>
</evidence>
<keyword evidence="1" id="KW-0694">RNA-binding</keyword>
<dbReference type="SUPFAM" id="SSF54928">
    <property type="entry name" value="RNA-binding domain, RBD"/>
    <property type="match status" value="1"/>
</dbReference>
<dbReference type="Pfam" id="PF00076">
    <property type="entry name" value="RRM_1"/>
    <property type="match status" value="1"/>
</dbReference>